<proteinExistence type="predicted"/>
<gene>
    <name evidence="1" type="ORF">F5148DRAFT_1156722</name>
</gene>
<comment type="caution">
    <text evidence="1">The sequence shown here is derived from an EMBL/GenBank/DDBJ whole genome shotgun (WGS) entry which is preliminary data.</text>
</comment>
<sequence>MTLSNHRRVQSIRPVPKGWISHIHPQGWVYFNHPKIRVVTNDDIRTPKVLETVENYIETYPFCNLLDGMELLVPHDPQPNEHTFTLVVNHNLFMAGYDVTDVISIEGMDADHVNKRRRMYWNHLERHPNHVLLPPNAEKEARDALAWYHLDNLRSGTRSTVPFSTQECENLLAAISQISSDNSPGRTVFISWVLRVIWSFRITECYGQDTHRRWSERYADRVPTGPLPNAPLSPYIQIPLNFVISAIFFSIPRSYLKHIKVAGQYHGRLSTAQVIWDQYTSRIVKEYQDFLLIATVLLSATVGLLAVPDIQSTSRAVGIVSVFASMGSMITGVFCLWRHQTSVKQSESYTYLHNAHHGVFGPIGHAMFLSLPPVLLVWGIIAFAIGFIAYTVQGLLGISGTTGQRAAAWVALTISLFMLIVVGLGLYIFDGMWKPKRDRSQRVTRAGRPLP</sequence>
<evidence type="ECO:0000313" key="2">
    <source>
        <dbReference type="Proteomes" id="UP001207468"/>
    </source>
</evidence>
<reference evidence="1" key="1">
    <citation type="submission" date="2021-03" db="EMBL/GenBank/DDBJ databases">
        <title>Evolutionary priming and transition to the ectomycorrhizal habit in an iconic lineage of mushroom-forming fungi: is preadaptation a requirement?</title>
        <authorList>
            <consortium name="DOE Joint Genome Institute"/>
            <person name="Looney B.P."/>
            <person name="Miyauchi S."/>
            <person name="Morin E."/>
            <person name="Drula E."/>
            <person name="Courty P.E."/>
            <person name="Chicoki N."/>
            <person name="Fauchery L."/>
            <person name="Kohler A."/>
            <person name="Kuo A."/>
            <person name="LaButti K."/>
            <person name="Pangilinan J."/>
            <person name="Lipzen A."/>
            <person name="Riley R."/>
            <person name="Andreopoulos W."/>
            <person name="He G."/>
            <person name="Johnson J."/>
            <person name="Barry K.W."/>
            <person name="Grigoriev I.V."/>
            <person name="Nagy L."/>
            <person name="Hibbett D."/>
            <person name="Henrissat B."/>
            <person name="Matheny P.B."/>
            <person name="Labbe J."/>
            <person name="Martin A.F."/>
        </authorList>
    </citation>
    <scope>NUCLEOTIDE SEQUENCE</scope>
    <source>
        <strain evidence="1">BPL698</strain>
    </source>
</reference>
<evidence type="ECO:0000313" key="1">
    <source>
        <dbReference type="EMBL" id="KAI9513182.1"/>
    </source>
</evidence>
<name>A0ACC0UQT7_9AGAM</name>
<protein>
    <submittedName>
        <fullName evidence="1">Uncharacterized protein</fullName>
    </submittedName>
</protein>
<accession>A0ACC0UQT7</accession>
<dbReference type="EMBL" id="JAGFNK010000002">
    <property type="protein sequence ID" value="KAI9513182.1"/>
    <property type="molecule type" value="Genomic_DNA"/>
</dbReference>
<keyword evidence="2" id="KW-1185">Reference proteome</keyword>
<dbReference type="Proteomes" id="UP001207468">
    <property type="component" value="Unassembled WGS sequence"/>
</dbReference>
<organism evidence="1 2">
    <name type="scientific">Russula earlei</name>
    <dbReference type="NCBI Taxonomy" id="71964"/>
    <lineage>
        <taxon>Eukaryota</taxon>
        <taxon>Fungi</taxon>
        <taxon>Dikarya</taxon>
        <taxon>Basidiomycota</taxon>
        <taxon>Agaricomycotina</taxon>
        <taxon>Agaricomycetes</taxon>
        <taxon>Russulales</taxon>
        <taxon>Russulaceae</taxon>
        <taxon>Russula</taxon>
    </lineage>
</organism>